<protein>
    <submittedName>
        <fullName evidence="5">DUF4201 domain-containing protein</fullName>
    </submittedName>
</protein>
<evidence type="ECO:0000256" key="2">
    <source>
        <dbReference type="SAM" id="SignalP"/>
    </source>
</evidence>
<dbReference type="Proteomes" id="UP000272942">
    <property type="component" value="Unassembled WGS sequence"/>
</dbReference>
<sequence>MALHPVTLCLICILTSSARLSSQPINVNGNQQLEYSRGNECVLERRVHELSDNLMNAQLQIRDLERQLAQARHESEHVCDMRREMSVREGNLFSPTEVAIKEHTRRVITECAEQRELCARLETRLAETAARLESTETIKAQARDEIERVERDNVALRDHVRRLECELTSSELNRDGHRADKERFFLYLCKLASKVKIDQGLAVRMDMTELQEAIQIRVGQLTSGEYTLLTDVQANADRVTGLNRTIKRLQDQLSSKEIQLSMWRDKAGKLEAEV</sequence>
<dbReference type="AlphaFoldDB" id="A0A183ALU9"/>
<dbReference type="InterPro" id="IPR039139">
    <property type="entry name" value="CCDC170-like"/>
</dbReference>
<feature type="chain" id="PRO_5043138125" evidence="2">
    <location>
        <begin position="19"/>
        <end position="274"/>
    </location>
</feature>
<reference evidence="5" key="1">
    <citation type="submission" date="2016-06" db="UniProtKB">
        <authorList>
            <consortium name="WormBaseParasite"/>
        </authorList>
    </citation>
    <scope>IDENTIFICATION</scope>
</reference>
<keyword evidence="4" id="KW-1185">Reference proteome</keyword>
<feature type="signal peptide" evidence="2">
    <location>
        <begin position="1"/>
        <end position="18"/>
    </location>
</feature>
<proteinExistence type="predicted"/>
<keyword evidence="1" id="KW-0175">Coiled coil</keyword>
<dbReference type="PANTHER" id="PTHR18863:SF6">
    <property type="entry name" value="COILED-COIL DOMAIN-CONTAINING PROTEIN 170"/>
    <property type="match status" value="1"/>
</dbReference>
<reference evidence="3 4" key="2">
    <citation type="submission" date="2018-11" db="EMBL/GenBank/DDBJ databases">
        <authorList>
            <consortium name="Pathogen Informatics"/>
        </authorList>
    </citation>
    <scope>NUCLEOTIDE SEQUENCE [LARGE SCALE GENOMIC DNA]</scope>
    <source>
        <strain evidence="3 4">Egypt</strain>
    </source>
</reference>
<feature type="coiled-coil region" evidence="1">
    <location>
        <begin position="47"/>
        <end position="81"/>
    </location>
</feature>
<evidence type="ECO:0000313" key="3">
    <source>
        <dbReference type="EMBL" id="VDP82375.1"/>
    </source>
</evidence>
<evidence type="ECO:0000256" key="1">
    <source>
        <dbReference type="SAM" id="Coils"/>
    </source>
</evidence>
<dbReference type="EMBL" id="UZAN01045287">
    <property type="protein sequence ID" value="VDP82375.1"/>
    <property type="molecule type" value="Genomic_DNA"/>
</dbReference>
<dbReference type="WBParaSite" id="ECPE_0000795501-mRNA-1">
    <property type="protein sequence ID" value="ECPE_0000795501-mRNA-1"/>
    <property type="gene ID" value="ECPE_0000795501"/>
</dbReference>
<dbReference type="OrthoDB" id="5832575at2759"/>
<feature type="coiled-coil region" evidence="1">
    <location>
        <begin position="111"/>
        <end position="166"/>
    </location>
</feature>
<evidence type="ECO:0000313" key="5">
    <source>
        <dbReference type="WBParaSite" id="ECPE_0000795501-mRNA-1"/>
    </source>
</evidence>
<gene>
    <name evidence="3" type="ORF">ECPE_LOCUS7932</name>
</gene>
<dbReference type="PANTHER" id="PTHR18863">
    <property type="entry name" value="TSEC-2-RELATED"/>
    <property type="match status" value="1"/>
</dbReference>
<organism evidence="5">
    <name type="scientific">Echinostoma caproni</name>
    <dbReference type="NCBI Taxonomy" id="27848"/>
    <lineage>
        <taxon>Eukaryota</taxon>
        <taxon>Metazoa</taxon>
        <taxon>Spiralia</taxon>
        <taxon>Lophotrochozoa</taxon>
        <taxon>Platyhelminthes</taxon>
        <taxon>Trematoda</taxon>
        <taxon>Digenea</taxon>
        <taxon>Plagiorchiida</taxon>
        <taxon>Echinostomata</taxon>
        <taxon>Echinostomatoidea</taxon>
        <taxon>Echinostomatidae</taxon>
        <taxon>Echinostoma</taxon>
    </lineage>
</organism>
<keyword evidence="2" id="KW-0732">Signal</keyword>
<name>A0A183ALU9_9TREM</name>
<feature type="coiled-coil region" evidence="1">
    <location>
        <begin position="239"/>
        <end position="266"/>
    </location>
</feature>
<evidence type="ECO:0000313" key="4">
    <source>
        <dbReference type="Proteomes" id="UP000272942"/>
    </source>
</evidence>
<accession>A0A183ALU9</accession>